<dbReference type="EMBL" id="FOIB01000007">
    <property type="protein sequence ID" value="SEU25573.1"/>
    <property type="molecule type" value="Genomic_DNA"/>
</dbReference>
<organism evidence="2 5">
    <name type="scientific">Myxococcus fulvus</name>
    <dbReference type="NCBI Taxonomy" id="33"/>
    <lineage>
        <taxon>Bacteria</taxon>
        <taxon>Pseudomonadati</taxon>
        <taxon>Myxococcota</taxon>
        <taxon>Myxococcia</taxon>
        <taxon>Myxococcales</taxon>
        <taxon>Cystobacterineae</taxon>
        <taxon>Myxococcaceae</taxon>
        <taxon>Myxococcus</taxon>
    </lineage>
</organism>
<reference evidence="3 4" key="1">
    <citation type="submission" date="2016-10" db="EMBL/GenBank/DDBJ databases">
        <authorList>
            <person name="Varghese N."/>
            <person name="Submissions S."/>
        </authorList>
    </citation>
    <scope>NUCLEOTIDE SEQUENCE [LARGE SCALE GENOMIC DNA]</scope>
    <source>
        <strain evidence="3 4">DSM 16525</strain>
    </source>
</reference>
<comment type="caution">
    <text evidence="2">The sequence shown here is derived from an EMBL/GenBank/DDBJ whole genome shotgun (WGS) entry which is preliminary data.</text>
</comment>
<evidence type="ECO:0000313" key="2">
    <source>
        <dbReference type="EMBL" id="GEN09971.1"/>
    </source>
</evidence>
<keyword evidence="4" id="KW-1185">Reference proteome</keyword>
<evidence type="ECO:0000313" key="3">
    <source>
        <dbReference type="EMBL" id="SEU25573.1"/>
    </source>
</evidence>
<dbReference type="Proteomes" id="UP000183760">
    <property type="component" value="Unassembled WGS sequence"/>
</dbReference>
<sequence>MAKKHRWTLAVIASLGVSGTAWAQERESGAVEMDVRAAHGMSGPQVAIGVNLGLGLGHVYKDGTSRTGAREDLKITDAANASLPLLAEVGYRLNPRFYVGLWGSWEKVFTKTNDISCPENFDCNNYQWRFGPEVRYHINPASGFDPWVGLSVGMEILKSHVKGDTQVPLPTGGFAPARIDTRVEDRGPTYARISVGGDVRVSNYLALGPIITASVGSYTVRTGEQTVTVTGLPAQTSAVSAVDDGFHALFTLGVRGIFRAF</sequence>
<evidence type="ECO:0000313" key="5">
    <source>
        <dbReference type="Proteomes" id="UP000321514"/>
    </source>
</evidence>
<keyword evidence="1" id="KW-0732">Signal</keyword>
<dbReference type="AlphaFoldDB" id="A0A511T733"/>
<reference evidence="2 5" key="2">
    <citation type="submission" date="2019-07" db="EMBL/GenBank/DDBJ databases">
        <title>Whole genome shotgun sequence of Myxococcus fulvus NBRC 100333.</title>
        <authorList>
            <person name="Hosoyama A."/>
            <person name="Uohara A."/>
            <person name="Ohji S."/>
            <person name="Ichikawa N."/>
        </authorList>
    </citation>
    <scope>NUCLEOTIDE SEQUENCE [LARGE SCALE GENOMIC DNA]</scope>
    <source>
        <strain evidence="2 5">NBRC 100333</strain>
    </source>
</reference>
<accession>A0A511T733</accession>
<name>A0A511T733_MYXFU</name>
<dbReference type="InterPro" id="IPR036709">
    <property type="entry name" value="Autotransporte_beta_dom_sf"/>
</dbReference>
<gene>
    <name evidence="2" type="ORF">MFU01_50080</name>
    <name evidence="3" type="ORF">SAMN05443572_107124</name>
</gene>
<feature type="signal peptide" evidence="1">
    <location>
        <begin position="1"/>
        <end position="23"/>
    </location>
</feature>
<evidence type="ECO:0000313" key="4">
    <source>
        <dbReference type="Proteomes" id="UP000183760"/>
    </source>
</evidence>
<evidence type="ECO:0008006" key="6">
    <source>
        <dbReference type="Google" id="ProtNLM"/>
    </source>
</evidence>
<dbReference type="EMBL" id="BJXR01000036">
    <property type="protein sequence ID" value="GEN09971.1"/>
    <property type="molecule type" value="Genomic_DNA"/>
</dbReference>
<dbReference type="STRING" id="1334629.MFUL124B02_20055"/>
<dbReference type="SUPFAM" id="SSF103515">
    <property type="entry name" value="Autotransporter"/>
    <property type="match status" value="1"/>
</dbReference>
<proteinExistence type="predicted"/>
<evidence type="ECO:0000256" key="1">
    <source>
        <dbReference type="SAM" id="SignalP"/>
    </source>
</evidence>
<dbReference type="RefSeq" id="WP_074956872.1">
    <property type="nucleotide sequence ID" value="NZ_BJXR01000036.1"/>
</dbReference>
<feature type="chain" id="PRO_5022837005" description="Outer membrane protein beta-barrel domain-containing protein" evidence="1">
    <location>
        <begin position="24"/>
        <end position="261"/>
    </location>
</feature>
<protein>
    <recommendedName>
        <fullName evidence="6">Outer membrane protein beta-barrel domain-containing protein</fullName>
    </recommendedName>
</protein>
<dbReference type="Proteomes" id="UP000321514">
    <property type="component" value="Unassembled WGS sequence"/>
</dbReference>
<dbReference type="OrthoDB" id="5497298at2"/>